<evidence type="ECO:0000259" key="10">
    <source>
        <dbReference type="PROSITE" id="PS50123"/>
    </source>
</evidence>
<dbReference type="InterPro" id="IPR000700">
    <property type="entry name" value="PAS-assoc_C"/>
</dbReference>
<dbReference type="GO" id="GO:0008984">
    <property type="term" value="F:protein-glutamate methylesterase activity"/>
    <property type="evidence" value="ECO:0007669"/>
    <property type="project" value="InterPro"/>
</dbReference>
<dbReference type="InterPro" id="IPR035965">
    <property type="entry name" value="PAS-like_dom_sf"/>
</dbReference>
<dbReference type="PANTHER" id="PTHR24422">
    <property type="entry name" value="CHEMOTAXIS PROTEIN METHYLTRANSFERASE"/>
    <property type="match status" value="1"/>
</dbReference>
<evidence type="ECO:0000256" key="6">
    <source>
        <dbReference type="PROSITE-ProRule" id="PRU00050"/>
    </source>
</evidence>
<keyword evidence="4" id="KW-0808">Transferase</keyword>
<dbReference type="InterPro" id="IPR022642">
    <property type="entry name" value="CheR_C"/>
</dbReference>
<evidence type="ECO:0000313" key="11">
    <source>
        <dbReference type="EMBL" id="MCJ8499831.1"/>
    </source>
</evidence>
<dbReference type="PROSITE" id="PS50123">
    <property type="entry name" value="CHER"/>
    <property type="match status" value="1"/>
</dbReference>
<proteinExistence type="predicted"/>
<dbReference type="PROSITE" id="PS50122">
    <property type="entry name" value="CHEB"/>
    <property type="match status" value="1"/>
</dbReference>
<evidence type="ECO:0000256" key="2">
    <source>
        <dbReference type="ARBA" id="ARBA00012534"/>
    </source>
</evidence>
<dbReference type="Pfam" id="PF01739">
    <property type="entry name" value="CheR"/>
    <property type="match status" value="1"/>
</dbReference>
<dbReference type="PRINTS" id="PR00996">
    <property type="entry name" value="CHERMTFRASE"/>
</dbReference>
<dbReference type="GO" id="GO:0005737">
    <property type="term" value="C:cytoplasm"/>
    <property type="evidence" value="ECO:0007669"/>
    <property type="project" value="InterPro"/>
</dbReference>
<dbReference type="Gene3D" id="3.30.450.20">
    <property type="entry name" value="PAS domain"/>
    <property type="match status" value="1"/>
</dbReference>
<dbReference type="GO" id="GO:0032259">
    <property type="term" value="P:methylation"/>
    <property type="evidence" value="ECO:0007669"/>
    <property type="project" value="UniProtKB-KW"/>
</dbReference>
<dbReference type="GO" id="GO:0000156">
    <property type="term" value="F:phosphorelay response regulator activity"/>
    <property type="evidence" value="ECO:0007669"/>
    <property type="project" value="InterPro"/>
</dbReference>
<dbReference type="SUPFAM" id="SSF47757">
    <property type="entry name" value="Chemotaxis receptor methyltransferase CheR, N-terminal domain"/>
    <property type="match status" value="1"/>
</dbReference>
<feature type="active site" evidence="6">
    <location>
        <position position="133"/>
    </location>
</feature>
<dbReference type="InterPro" id="IPR050903">
    <property type="entry name" value="Bact_Chemotaxis_MeTrfase"/>
</dbReference>
<dbReference type="SMART" id="SM00138">
    <property type="entry name" value="MeTrc"/>
    <property type="match status" value="1"/>
</dbReference>
<dbReference type="Gene3D" id="3.40.50.180">
    <property type="entry name" value="Methylesterase CheB, C-terminal domain"/>
    <property type="match status" value="1"/>
</dbReference>
<feature type="compositionally biased region" description="Basic and acidic residues" evidence="7">
    <location>
        <begin position="659"/>
        <end position="674"/>
    </location>
</feature>
<dbReference type="Pfam" id="PF03705">
    <property type="entry name" value="CheR_N"/>
    <property type="match status" value="1"/>
</dbReference>
<feature type="domain" description="PAC" evidence="8">
    <location>
        <begin position="792"/>
        <end position="842"/>
    </location>
</feature>
<feature type="domain" description="CheR-type methyltransferase" evidence="10">
    <location>
        <begin position="197"/>
        <end position="474"/>
    </location>
</feature>
<keyword evidence="12" id="KW-1185">Reference proteome</keyword>
<dbReference type="GO" id="GO:0008983">
    <property type="term" value="F:protein-glutamate O-methyltransferase activity"/>
    <property type="evidence" value="ECO:0007669"/>
    <property type="project" value="UniProtKB-EC"/>
</dbReference>
<dbReference type="InterPro" id="IPR000673">
    <property type="entry name" value="Sig_transdc_resp-reg_Me-estase"/>
</dbReference>
<dbReference type="Proteomes" id="UP001165427">
    <property type="component" value="Unassembled WGS sequence"/>
</dbReference>
<organism evidence="11 12">
    <name type="scientific">Desulfatitalea alkaliphila</name>
    <dbReference type="NCBI Taxonomy" id="2929485"/>
    <lineage>
        <taxon>Bacteria</taxon>
        <taxon>Pseudomonadati</taxon>
        <taxon>Thermodesulfobacteriota</taxon>
        <taxon>Desulfobacteria</taxon>
        <taxon>Desulfobacterales</taxon>
        <taxon>Desulfosarcinaceae</taxon>
        <taxon>Desulfatitalea</taxon>
    </lineage>
</organism>
<dbReference type="InterPro" id="IPR000780">
    <property type="entry name" value="CheR_MeTrfase"/>
</dbReference>
<dbReference type="Gene3D" id="3.40.50.150">
    <property type="entry name" value="Vaccinia Virus protein VP39"/>
    <property type="match status" value="1"/>
</dbReference>
<dbReference type="RefSeq" id="WP_246903370.1">
    <property type="nucleotide sequence ID" value="NZ_JALJRB010000003.1"/>
</dbReference>
<keyword evidence="5" id="KW-0949">S-adenosyl-L-methionine</keyword>
<dbReference type="Gene3D" id="1.10.155.10">
    <property type="entry name" value="Chemotaxis receptor methyltransferase CheR, N-terminal domain"/>
    <property type="match status" value="1"/>
</dbReference>
<evidence type="ECO:0000256" key="5">
    <source>
        <dbReference type="ARBA" id="ARBA00022691"/>
    </source>
</evidence>
<evidence type="ECO:0000259" key="8">
    <source>
        <dbReference type="PROSITE" id="PS50113"/>
    </source>
</evidence>
<comment type="caution">
    <text evidence="11">The sequence shown here is derived from an EMBL/GenBank/DDBJ whole genome shotgun (WGS) entry which is preliminary data.</text>
</comment>
<reference evidence="11" key="1">
    <citation type="submission" date="2022-04" db="EMBL/GenBank/DDBJ databases">
        <title>Desulfatitalea alkaliphila sp. nov., a novel anaerobic sulfate-reducing bacterium isolated from terrestrial mud volcano, Taman Peninsula, Russia.</title>
        <authorList>
            <person name="Khomyakova M.A."/>
            <person name="Merkel A.Y."/>
            <person name="Slobodkin A.I."/>
        </authorList>
    </citation>
    <scope>NUCLEOTIDE SEQUENCE</scope>
    <source>
        <strain evidence="11">M08but</strain>
    </source>
</reference>
<feature type="domain" description="CheB-type methylesterase" evidence="9">
    <location>
        <begin position="5"/>
        <end position="191"/>
    </location>
</feature>
<dbReference type="SUPFAM" id="SSF55785">
    <property type="entry name" value="PYP-like sensor domain (PAS domain)"/>
    <property type="match status" value="1"/>
</dbReference>
<gene>
    <name evidence="11" type="ORF">MRX98_04535</name>
</gene>
<dbReference type="Gene3D" id="1.10.287.620">
    <property type="entry name" value="Helix Hairpins"/>
    <property type="match status" value="1"/>
</dbReference>
<name>A0AA41UJZ3_9BACT</name>
<evidence type="ECO:0000256" key="4">
    <source>
        <dbReference type="ARBA" id="ARBA00022679"/>
    </source>
</evidence>
<dbReference type="PROSITE" id="PS50113">
    <property type="entry name" value="PAC"/>
    <property type="match status" value="1"/>
</dbReference>
<dbReference type="GO" id="GO:0006935">
    <property type="term" value="P:chemotaxis"/>
    <property type="evidence" value="ECO:0007669"/>
    <property type="project" value="UniProtKB-UniRule"/>
</dbReference>
<dbReference type="Pfam" id="PF01339">
    <property type="entry name" value="CheB_methylest"/>
    <property type="match status" value="1"/>
</dbReference>
<dbReference type="SUPFAM" id="SSF53335">
    <property type="entry name" value="S-adenosyl-L-methionine-dependent methyltransferases"/>
    <property type="match status" value="1"/>
</dbReference>
<dbReference type="EC" id="2.1.1.80" evidence="2"/>
<dbReference type="InterPro" id="IPR022641">
    <property type="entry name" value="CheR_N"/>
</dbReference>
<evidence type="ECO:0000256" key="3">
    <source>
        <dbReference type="ARBA" id="ARBA00022603"/>
    </source>
</evidence>
<protein>
    <recommendedName>
        <fullName evidence="2">protein-glutamate O-methyltransferase</fullName>
        <ecNumber evidence="2">2.1.1.80</ecNumber>
    </recommendedName>
</protein>
<keyword evidence="6" id="KW-0145">Chemotaxis</keyword>
<feature type="compositionally biased region" description="Polar residues" evidence="7">
    <location>
        <begin position="675"/>
        <end position="691"/>
    </location>
</feature>
<feature type="active site" evidence="6">
    <location>
        <position position="14"/>
    </location>
</feature>
<feature type="region of interest" description="Disordered" evidence="7">
    <location>
        <begin position="659"/>
        <end position="697"/>
    </location>
</feature>
<evidence type="ECO:0000256" key="7">
    <source>
        <dbReference type="SAM" id="MobiDB-lite"/>
    </source>
</evidence>
<dbReference type="AlphaFoldDB" id="A0AA41UJZ3"/>
<dbReference type="EMBL" id="JALJRB010000003">
    <property type="protein sequence ID" value="MCJ8499831.1"/>
    <property type="molecule type" value="Genomic_DNA"/>
</dbReference>
<dbReference type="CDD" id="cd16434">
    <property type="entry name" value="CheB-CheR_fusion"/>
    <property type="match status" value="1"/>
</dbReference>
<comment type="catalytic activity">
    <reaction evidence="1">
        <text>L-glutamyl-[protein] + S-adenosyl-L-methionine = [protein]-L-glutamate 5-O-methyl ester + S-adenosyl-L-homocysteine</text>
        <dbReference type="Rhea" id="RHEA:24452"/>
        <dbReference type="Rhea" id="RHEA-COMP:10208"/>
        <dbReference type="Rhea" id="RHEA-COMP:10311"/>
        <dbReference type="ChEBI" id="CHEBI:29973"/>
        <dbReference type="ChEBI" id="CHEBI:57856"/>
        <dbReference type="ChEBI" id="CHEBI:59789"/>
        <dbReference type="ChEBI" id="CHEBI:82795"/>
        <dbReference type="EC" id="2.1.1.80"/>
    </reaction>
</comment>
<evidence type="ECO:0000259" key="9">
    <source>
        <dbReference type="PROSITE" id="PS50122"/>
    </source>
</evidence>
<dbReference type="InterPro" id="IPR029063">
    <property type="entry name" value="SAM-dependent_MTases_sf"/>
</dbReference>
<keyword evidence="6" id="KW-0378">Hydrolase</keyword>
<dbReference type="InterPro" id="IPR036804">
    <property type="entry name" value="CheR_N_sf"/>
</dbReference>
<keyword evidence="3" id="KW-0489">Methyltransferase</keyword>
<sequence length="856" mass="94842">MRSNAFPIVGIGASAGGLEALELFLRHVPDGSGMAFVIVQHLDPNHKGILVELLQRTTTMPVVQIKDRQQIAADCVYVIPPNKDLSILHGVLHLLEPAAPRGLRLPIDFFFRSLADDCGSRSIGVILSGMGSDGTLGLRAIKEKAGVVLVQTPASAKFDGMPRSAIAAGLADVVAPAEELPVRIATYLKRAPLDDKSDSRLASKTQSALEKIYILLRTQTGHDFSLYKKSTIYRRVERRMGLHQIDKIALYVRYLRENPQEVELLFKELLIGVTSFFRDPPAWAQLKAQYLPGLLAAHADGAALRAWVCGCSTGEEAYSLAMVFKEVLAQAKPAGNVSLQIFATDLDRDAIDKARAGIYPANIAADVSDERLQRFFVRDDLGYRVIKEIREMVIFAPQNVIMDPPFTKMDLLICRNLLIYLDQEMQKKLMPLFHYSLNADGILFLGSAETIGAFTTLFAPLDGKNRFYRRLDTPQWAEPIDFPAAFTPHPPSSADDPAPARKPGANLQSLAELYLLQHHCPAAVLTNDKGDILFISGRTGKYLEPAAGRANWNVFAMAREGLRYVLNTAWRKALQQNAAVVLKGVQVDSNGGLQIADVTVEAITAPAALKGMMMVVFEQTHTPPEAESAPDSARADGRGADLTDLERELQQARDEIQTCREERRTSQEELKSTNEELQSTNEELQSTNEELTTSKEEMQSLNEELQTINHELQAKVDELSQANNDMKNLLNSTDIATLFLDDALTVRRFTDRTTQIIKLIPGDAGRPITDVVTDLDYPQMTADAKEVLRTLVFTEKQVATHDGRWFLVRIMPYRTMDNRIDGVVITFSNITEAKALEARLRQALAENEKRDGKGNA</sequence>
<evidence type="ECO:0000256" key="1">
    <source>
        <dbReference type="ARBA" id="ARBA00001541"/>
    </source>
</evidence>
<feature type="active site" evidence="6">
    <location>
        <position position="41"/>
    </location>
</feature>
<dbReference type="Pfam" id="PF13596">
    <property type="entry name" value="PAS_10"/>
    <property type="match status" value="1"/>
</dbReference>
<dbReference type="PANTHER" id="PTHR24422:SF27">
    <property type="entry name" value="PROTEIN-GLUTAMATE O-METHYLTRANSFERASE"/>
    <property type="match status" value="1"/>
</dbReference>
<dbReference type="SUPFAM" id="SSF57997">
    <property type="entry name" value="Tropomyosin"/>
    <property type="match status" value="1"/>
</dbReference>
<dbReference type="SUPFAM" id="SSF52738">
    <property type="entry name" value="Methylesterase CheB, C-terminal domain"/>
    <property type="match status" value="1"/>
</dbReference>
<accession>A0AA41UJZ3</accession>
<evidence type="ECO:0000313" key="12">
    <source>
        <dbReference type="Proteomes" id="UP001165427"/>
    </source>
</evidence>
<dbReference type="InterPro" id="IPR035909">
    <property type="entry name" value="CheB_C"/>
</dbReference>